<dbReference type="PIRSF" id="PIRSF037221">
    <property type="entry name" value="DUF1517"/>
    <property type="match status" value="1"/>
</dbReference>
<evidence type="ECO:0000313" key="3">
    <source>
        <dbReference type="Proteomes" id="UP001206925"/>
    </source>
</evidence>
<organism evidence="2 3">
    <name type="scientific">Ambrosia artemisiifolia</name>
    <name type="common">Common ragweed</name>
    <dbReference type="NCBI Taxonomy" id="4212"/>
    <lineage>
        <taxon>Eukaryota</taxon>
        <taxon>Viridiplantae</taxon>
        <taxon>Streptophyta</taxon>
        <taxon>Embryophyta</taxon>
        <taxon>Tracheophyta</taxon>
        <taxon>Spermatophyta</taxon>
        <taxon>Magnoliopsida</taxon>
        <taxon>eudicotyledons</taxon>
        <taxon>Gunneridae</taxon>
        <taxon>Pentapetalae</taxon>
        <taxon>asterids</taxon>
        <taxon>campanulids</taxon>
        <taxon>Asterales</taxon>
        <taxon>Asteraceae</taxon>
        <taxon>Asteroideae</taxon>
        <taxon>Heliantheae alliance</taxon>
        <taxon>Heliantheae</taxon>
        <taxon>Ambrosia</taxon>
    </lineage>
</organism>
<proteinExistence type="predicted"/>
<gene>
    <name evidence="2" type="ORF">M8C21_033316</name>
</gene>
<dbReference type="Pfam" id="PF07466">
    <property type="entry name" value="DUF1517"/>
    <property type="match status" value="1"/>
</dbReference>
<dbReference type="PANTHER" id="PTHR33975:SF2">
    <property type="entry name" value="MYELIN-ASSOCIATED OLIGODENDROCYTE BASIC PROTEIN"/>
    <property type="match status" value="1"/>
</dbReference>
<dbReference type="InterPro" id="IPR010903">
    <property type="entry name" value="DUF1517"/>
</dbReference>
<dbReference type="EMBL" id="JAMZMK010010842">
    <property type="protein sequence ID" value="KAI7730110.1"/>
    <property type="molecule type" value="Genomic_DNA"/>
</dbReference>
<name>A0AAD5BVB2_AMBAR</name>
<feature type="compositionally biased region" description="Low complexity" evidence="1">
    <location>
        <begin position="43"/>
        <end position="83"/>
    </location>
</feature>
<accession>A0AAD5BVB2</accession>
<dbReference type="GO" id="GO:0009507">
    <property type="term" value="C:chloroplast"/>
    <property type="evidence" value="ECO:0007669"/>
    <property type="project" value="TreeGrafter"/>
</dbReference>
<keyword evidence="3" id="KW-1185">Reference proteome</keyword>
<dbReference type="Proteomes" id="UP001206925">
    <property type="component" value="Unassembled WGS sequence"/>
</dbReference>
<dbReference type="PANTHER" id="PTHR33975">
    <property type="entry name" value="MYELIN-ASSOCIATED OLIGODENDROCYTE BASIC PROTEIN"/>
    <property type="match status" value="1"/>
</dbReference>
<protein>
    <submittedName>
        <fullName evidence="2">Uncharacterized protein</fullName>
    </submittedName>
</protein>
<reference evidence="2" key="1">
    <citation type="submission" date="2022-06" db="EMBL/GenBank/DDBJ databases">
        <title>Uncovering the hologenomic basis of an extraordinary plant invasion.</title>
        <authorList>
            <person name="Bieker V.C."/>
            <person name="Martin M.D."/>
            <person name="Gilbert T."/>
            <person name="Hodgins K."/>
            <person name="Battlay P."/>
            <person name="Petersen B."/>
            <person name="Wilson J."/>
        </authorList>
    </citation>
    <scope>NUCLEOTIDE SEQUENCE</scope>
    <source>
        <strain evidence="2">AA19_3_7</strain>
        <tissue evidence="2">Leaf</tissue>
    </source>
</reference>
<dbReference type="AlphaFoldDB" id="A0AAD5BVB2"/>
<sequence>MSMNNALQNPIITVMVLLSLLMVMYNPDHHLVLAASGGRMGGTSFRSSSSSSSRRTSTSSYSTSYSIPRFSYSRRFSTRTGGSPQSRSSKSLSTQISSPGQHVRYADEDHVETSVLKLQVGLLVTARSLQKDLNKIAETADTSCPKGFRYILKETTLSMLQHSDYCISAYSSVDVKRGEEECEKQFNKLSKEEKDKFDEETLVNFNNIRKQTATCHETVSEGLCNKYIVVTIIVAASGAHELPPIKTRELLVTAFQKLASFPSNKILAAEVLWTPQKEDDSLTEHRMLQDYPQLHPL</sequence>
<comment type="caution">
    <text evidence="2">The sequence shown here is derived from an EMBL/GenBank/DDBJ whole genome shotgun (WGS) entry which is preliminary data.</text>
</comment>
<feature type="region of interest" description="Disordered" evidence="1">
    <location>
        <begin position="43"/>
        <end position="102"/>
    </location>
</feature>
<dbReference type="InterPro" id="IPR053023">
    <property type="entry name" value="FLAP_modulator"/>
</dbReference>
<feature type="compositionally biased region" description="Polar residues" evidence="1">
    <location>
        <begin position="84"/>
        <end position="100"/>
    </location>
</feature>
<evidence type="ECO:0000313" key="2">
    <source>
        <dbReference type="EMBL" id="KAI7730110.1"/>
    </source>
</evidence>
<evidence type="ECO:0000256" key="1">
    <source>
        <dbReference type="SAM" id="MobiDB-lite"/>
    </source>
</evidence>